<dbReference type="GO" id="GO:0006865">
    <property type="term" value="P:amino acid transport"/>
    <property type="evidence" value="ECO:0007669"/>
    <property type="project" value="UniProtKB-KW"/>
</dbReference>
<dbReference type="PROSITE" id="PS50893">
    <property type="entry name" value="ABC_TRANSPORTER_2"/>
    <property type="match status" value="1"/>
</dbReference>
<dbReference type="SMART" id="SM00382">
    <property type="entry name" value="AAA"/>
    <property type="match status" value="1"/>
</dbReference>
<evidence type="ECO:0000259" key="8">
    <source>
        <dbReference type="PROSITE" id="PS50893"/>
    </source>
</evidence>
<keyword evidence="4 10" id="KW-0067">ATP-binding</keyword>
<feature type="domain" description="ABC transporter" evidence="8">
    <location>
        <begin position="25"/>
        <end position="268"/>
    </location>
</feature>
<evidence type="ECO:0000313" key="10">
    <source>
        <dbReference type="EMBL" id="MXY92211.1"/>
    </source>
</evidence>
<evidence type="ECO:0000256" key="6">
    <source>
        <dbReference type="ARBA" id="ARBA00023122"/>
    </source>
</evidence>
<dbReference type="InterPro" id="IPR017871">
    <property type="entry name" value="ABC_transporter-like_CS"/>
</dbReference>
<evidence type="ECO:0000256" key="3">
    <source>
        <dbReference type="ARBA" id="ARBA00022741"/>
    </source>
</evidence>
<dbReference type="AlphaFoldDB" id="A0A6B0YPX7"/>
<dbReference type="SUPFAM" id="SSF54631">
    <property type="entry name" value="CBS-domain pair"/>
    <property type="match status" value="1"/>
</dbReference>
<keyword evidence="6 7" id="KW-0129">CBS domain</keyword>
<evidence type="ECO:0000256" key="4">
    <source>
        <dbReference type="ARBA" id="ARBA00022840"/>
    </source>
</evidence>
<dbReference type="GO" id="GO:0005524">
    <property type="term" value="F:ATP binding"/>
    <property type="evidence" value="ECO:0007669"/>
    <property type="project" value="UniProtKB-KW"/>
</dbReference>
<dbReference type="SUPFAM" id="SSF52540">
    <property type="entry name" value="P-loop containing nucleoside triphosphate hydrolases"/>
    <property type="match status" value="1"/>
</dbReference>
<dbReference type="GO" id="GO:0016020">
    <property type="term" value="C:membrane"/>
    <property type="evidence" value="ECO:0007669"/>
    <property type="project" value="InterPro"/>
</dbReference>
<proteinExistence type="inferred from homology"/>
<dbReference type="Pfam" id="PF00571">
    <property type="entry name" value="CBS"/>
    <property type="match status" value="2"/>
</dbReference>
<organism evidence="10">
    <name type="scientific">Caldilineaceae bacterium SB0664_bin_27</name>
    <dbReference type="NCBI Taxonomy" id="2605260"/>
    <lineage>
        <taxon>Bacteria</taxon>
        <taxon>Bacillati</taxon>
        <taxon>Chloroflexota</taxon>
        <taxon>Caldilineae</taxon>
        <taxon>Caldilineales</taxon>
        <taxon>Caldilineaceae</taxon>
    </lineage>
</organism>
<dbReference type="EMBL" id="VXRG01000023">
    <property type="protein sequence ID" value="MXY92211.1"/>
    <property type="molecule type" value="Genomic_DNA"/>
</dbReference>
<comment type="similarity">
    <text evidence="1">Belongs to the ABC transporter superfamily.</text>
</comment>
<dbReference type="InterPro" id="IPR005892">
    <property type="entry name" value="Gly-betaine_transp_ATP-bd"/>
</dbReference>
<dbReference type="InterPro" id="IPR000644">
    <property type="entry name" value="CBS_dom"/>
</dbReference>
<evidence type="ECO:0000259" key="9">
    <source>
        <dbReference type="PROSITE" id="PS51371"/>
    </source>
</evidence>
<dbReference type="CDD" id="cd03294">
    <property type="entry name" value="ABC_Pro_Gly_Betaine"/>
    <property type="match status" value="1"/>
</dbReference>
<evidence type="ECO:0000256" key="2">
    <source>
        <dbReference type="ARBA" id="ARBA00022448"/>
    </source>
</evidence>
<gene>
    <name evidence="10" type="ORF">F4Y42_02050</name>
</gene>
<dbReference type="PANTHER" id="PTHR43869">
    <property type="entry name" value="GLYCINE BETAINE/PROLINE BETAINE TRANSPORT SYSTEM ATP-BINDING PROTEIN PROV"/>
    <property type="match status" value="1"/>
</dbReference>
<dbReference type="Pfam" id="PF00005">
    <property type="entry name" value="ABC_tran"/>
    <property type="match status" value="1"/>
</dbReference>
<reference evidence="10" key="1">
    <citation type="submission" date="2019-09" db="EMBL/GenBank/DDBJ databases">
        <title>Characterisation of the sponge microbiome using genome-centric metagenomics.</title>
        <authorList>
            <person name="Engelberts J.P."/>
            <person name="Robbins S.J."/>
            <person name="De Goeij J.M."/>
            <person name="Aranda M."/>
            <person name="Bell S.C."/>
            <person name="Webster N.S."/>
        </authorList>
    </citation>
    <scope>NUCLEOTIDE SEQUENCE</scope>
    <source>
        <strain evidence="10">SB0664_bin_27</strain>
    </source>
</reference>
<dbReference type="InterPro" id="IPR051921">
    <property type="entry name" value="ABC_osmolyte_uptake_ATP-bind"/>
</dbReference>
<comment type="caution">
    <text evidence="10">The sequence shown here is derived from an EMBL/GenBank/DDBJ whole genome shotgun (WGS) entry which is preliminary data.</text>
</comment>
<dbReference type="GO" id="GO:0031460">
    <property type="term" value="P:glycine betaine transport"/>
    <property type="evidence" value="ECO:0007669"/>
    <property type="project" value="InterPro"/>
</dbReference>
<dbReference type="PROSITE" id="PS00211">
    <property type="entry name" value="ABC_TRANSPORTER_1"/>
    <property type="match status" value="1"/>
</dbReference>
<dbReference type="NCBIfam" id="TIGR01186">
    <property type="entry name" value="proV"/>
    <property type="match status" value="1"/>
</dbReference>
<dbReference type="InterPro" id="IPR003439">
    <property type="entry name" value="ABC_transporter-like_ATP-bd"/>
</dbReference>
<keyword evidence="3" id="KW-0547">Nucleotide-binding</keyword>
<dbReference type="PROSITE" id="PS51371">
    <property type="entry name" value="CBS"/>
    <property type="match status" value="1"/>
</dbReference>
<evidence type="ECO:0000256" key="5">
    <source>
        <dbReference type="ARBA" id="ARBA00022970"/>
    </source>
</evidence>
<keyword evidence="5" id="KW-0029">Amino-acid transport</keyword>
<evidence type="ECO:0000256" key="7">
    <source>
        <dbReference type="PROSITE-ProRule" id="PRU00703"/>
    </source>
</evidence>
<dbReference type="InterPro" id="IPR003593">
    <property type="entry name" value="AAA+_ATPase"/>
</dbReference>
<feature type="domain" description="CBS" evidence="9">
    <location>
        <begin position="283"/>
        <end position="339"/>
    </location>
</feature>
<dbReference type="Gene3D" id="3.40.50.300">
    <property type="entry name" value="P-loop containing nucleotide triphosphate hydrolases"/>
    <property type="match status" value="1"/>
</dbReference>
<dbReference type="FunFam" id="3.40.50.300:FF:000201">
    <property type="entry name" value="Glycine betaine/L-proline ABC transporter ATP-binding protein"/>
    <property type="match status" value="1"/>
</dbReference>
<dbReference type="InterPro" id="IPR027417">
    <property type="entry name" value="P-loop_NTPase"/>
</dbReference>
<dbReference type="PANTHER" id="PTHR43869:SF1">
    <property type="entry name" value="GLYCINE BETAINE_PROLINE BETAINE TRANSPORT SYSTEM ATP-BINDING PROTEIN PROV"/>
    <property type="match status" value="1"/>
</dbReference>
<evidence type="ECO:0000256" key="1">
    <source>
        <dbReference type="ARBA" id="ARBA00005417"/>
    </source>
</evidence>
<protein>
    <submittedName>
        <fullName evidence="10">Glycine betaine/L-proline ABC transporter ATP-binding protein</fullName>
    </submittedName>
</protein>
<dbReference type="Gene3D" id="3.10.580.10">
    <property type="entry name" value="CBS-domain"/>
    <property type="match status" value="1"/>
</dbReference>
<dbReference type="GO" id="GO:0016887">
    <property type="term" value="F:ATP hydrolysis activity"/>
    <property type="evidence" value="ECO:0007669"/>
    <property type="project" value="InterPro"/>
</dbReference>
<keyword evidence="2" id="KW-0813">Transport</keyword>
<dbReference type="GO" id="GO:0006970">
    <property type="term" value="P:response to osmotic stress"/>
    <property type="evidence" value="ECO:0007669"/>
    <property type="project" value="UniProtKB-ARBA"/>
</dbReference>
<name>A0A6B0YPX7_9CHLR</name>
<sequence>MRQATYHIEVSGLWKVFGSRPERALLQEHASKSRDEIQDELGLVVGLRDVSFSVPRGQTFVVMGLSGSGKSTLARCLIRLIEATEGQIQFDGQDICRYSAEDLRQFRRDKIAMVFQNYALLPHRRVLDNVAYGLEVQGMDKDSRYRAAAEAIETVGLRGWEYYFPSEMSGGMQQRVGLARALAVDPEVLIMDEPFSGLDPLIRREMQDELVMLQSELQKTIVFITHDLDEALKLGDRIAIMRDGVIVQEGTPEEIVTRPANDYVTEFVQDVSRAKVIRAGSIMQEPDVVIHEGQDARAALAAMRDNSAEAAYVVGDGNVLMGILTQDRIMDMENKGIGVLEAAQTEGLATTSPAAFIEKIIPLAAETEYYIAVVDDEGRLLGEIHRRALLAGMVDELPDAGLAV</sequence>
<dbReference type="InterPro" id="IPR046342">
    <property type="entry name" value="CBS_dom_sf"/>
</dbReference>
<accession>A0A6B0YPX7</accession>